<keyword evidence="4 7" id="KW-1133">Transmembrane helix</keyword>
<keyword evidence="3 7" id="KW-0812">Transmembrane</keyword>
<accession>A0A1X2HEU4</accession>
<evidence type="ECO:0000256" key="7">
    <source>
        <dbReference type="SAM" id="Phobius"/>
    </source>
</evidence>
<feature type="transmembrane region" description="Helical" evidence="7">
    <location>
        <begin position="337"/>
        <end position="360"/>
    </location>
</feature>
<evidence type="ECO:0000256" key="6">
    <source>
        <dbReference type="PIRNR" id="PIRNR015840"/>
    </source>
</evidence>
<comment type="subcellular location">
    <subcellularLocation>
        <location evidence="1">Membrane</location>
        <topology evidence="1">Multi-pass membrane protein</topology>
    </subcellularLocation>
</comment>
<evidence type="ECO:0000256" key="3">
    <source>
        <dbReference type="ARBA" id="ARBA00022692"/>
    </source>
</evidence>
<name>A0A1X2HEU4_SYNRA</name>
<dbReference type="OrthoDB" id="340608at2759"/>
<evidence type="ECO:0000256" key="2">
    <source>
        <dbReference type="ARBA" id="ARBA00009457"/>
    </source>
</evidence>
<dbReference type="GO" id="GO:0005783">
    <property type="term" value="C:endoplasmic reticulum"/>
    <property type="evidence" value="ECO:0007669"/>
    <property type="project" value="TreeGrafter"/>
</dbReference>
<dbReference type="Proteomes" id="UP000242180">
    <property type="component" value="Unassembled WGS sequence"/>
</dbReference>
<dbReference type="STRING" id="13706.A0A1X2HEU4"/>
<evidence type="ECO:0000256" key="1">
    <source>
        <dbReference type="ARBA" id="ARBA00004141"/>
    </source>
</evidence>
<organism evidence="8 9">
    <name type="scientific">Syncephalastrum racemosum</name>
    <name type="common">Filamentous fungus</name>
    <dbReference type="NCBI Taxonomy" id="13706"/>
    <lineage>
        <taxon>Eukaryota</taxon>
        <taxon>Fungi</taxon>
        <taxon>Fungi incertae sedis</taxon>
        <taxon>Mucoromycota</taxon>
        <taxon>Mucoromycotina</taxon>
        <taxon>Mucoromycetes</taxon>
        <taxon>Mucorales</taxon>
        <taxon>Syncephalastraceae</taxon>
        <taxon>Syncephalastrum</taxon>
    </lineage>
</organism>
<dbReference type="EMBL" id="MCGN01000004">
    <property type="protein sequence ID" value="ORY97422.1"/>
    <property type="molecule type" value="Genomic_DNA"/>
</dbReference>
<proteinExistence type="inferred from homology"/>
<dbReference type="GO" id="GO:0005794">
    <property type="term" value="C:Golgi apparatus"/>
    <property type="evidence" value="ECO:0007669"/>
    <property type="project" value="TreeGrafter"/>
</dbReference>
<dbReference type="InterPro" id="IPR005045">
    <property type="entry name" value="CDC50/LEM3_fam"/>
</dbReference>
<evidence type="ECO:0000256" key="5">
    <source>
        <dbReference type="ARBA" id="ARBA00023136"/>
    </source>
</evidence>
<dbReference type="PANTHER" id="PTHR10926">
    <property type="entry name" value="CELL CYCLE CONTROL PROTEIN 50"/>
    <property type="match status" value="1"/>
</dbReference>
<dbReference type="InParanoid" id="A0A1X2HEU4"/>
<comment type="caution">
    <text evidence="8">The sequence shown here is derived from an EMBL/GenBank/DDBJ whole genome shotgun (WGS) entry which is preliminary data.</text>
</comment>
<feature type="transmembrane region" description="Helical" evidence="7">
    <location>
        <begin position="30"/>
        <end position="51"/>
    </location>
</feature>
<keyword evidence="5 6" id="KW-0472">Membrane</keyword>
<dbReference type="GO" id="GO:0005886">
    <property type="term" value="C:plasma membrane"/>
    <property type="evidence" value="ECO:0007669"/>
    <property type="project" value="TreeGrafter"/>
</dbReference>
<dbReference type="OMA" id="IPWSMFN"/>
<dbReference type="PIRSF" id="PIRSF015840">
    <property type="entry name" value="DUF284_TM_euk"/>
    <property type="match status" value="1"/>
</dbReference>
<evidence type="ECO:0000256" key="4">
    <source>
        <dbReference type="ARBA" id="ARBA00022989"/>
    </source>
</evidence>
<dbReference type="Pfam" id="PF03381">
    <property type="entry name" value="CDC50"/>
    <property type="match status" value="1"/>
</dbReference>
<evidence type="ECO:0000313" key="8">
    <source>
        <dbReference type="EMBL" id="ORY97422.1"/>
    </source>
</evidence>
<protein>
    <submittedName>
        <fullName evidence="8">CDC50/LEM3 family</fullName>
    </submittedName>
</protein>
<dbReference type="AlphaFoldDB" id="A0A1X2HEU4"/>
<gene>
    <name evidence="8" type="ORF">BCR43DRAFT_489744</name>
</gene>
<dbReference type="FunCoup" id="A0A1X2HEU4">
    <property type="interactions" value="304"/>
</dbReference>
<sequence length="381" mass="42959">MAEHKSKKPANTAFKQQRLKAWQPLLTPKSVLPTLFVAGVVFAPLGGLFLYESETVNEIIIDYTKCVESTTDTPLTEDQYSYKFTADNTTVTRQPSYKVTQESSYLTGQAAPAGETVSRCTIQFSIPMPLQAPVYLYYRLTNFYQNHRKYVKSLSYNQLNGDTITQGEAGASCSPVATSPDGKIYYPCGLIANSMFNDTFSTNLMLLNPQGGSTDNLNYTLLENGIAWSSDVSRYHQTSMPADQLAPPPNWQKRYPNGYTSDNLFDPSKDEHFLVWMRTSWYPTFRKLYARYEGDTLQAGTYQIQVDLNYDIRQYGGTKSLVLSGTSFLGDRNPFMGLAYIIMGCACAFLGVVFLGWHFFRPRKLGDHDRLSWNQTGTMGR</sequence>
<dbReference type="GO" id="GO:0045332">
    <property type="term" value="P:phospholipid translocation"/>
    <property type="evidence" value="ECO:0007669"/>
    <property type="project" value="UniProtKB-UniRule"/>
</dbReference>
<keyword evidence="9" id="KW-1185">Reference proteome</keyword>
<dbReference type="PANTHER" id="PTHR10926:SF0">
    <property type="entry name" value="CDC50, ISOFORM A"/>
    <property type="match status" value="1"/>
</dbReference>
<reference evidence="8 9" key="1">
    <citation type="submission" date="2016-07" db="EMBL/GenBank/DDBJ databases">
        <title>Pervasive Adenine N6-methylation of Active Genes in Fungi.</title>
        <authorList>
            <consortium name="DOE Joint Genome Institute"/>
            <person name="Mondo S.J."/>
            <person name="Dannebaum R.O."/>
            <person name="Kuo R.C."/>
            <person name="Labutti K."/>
            <person name="Haridas S."/>
            <person name="Kuo A."/>
            <person name="Salamov A."/>
            <person name="Ahrendt S.R."/>
            <person name="Lipzen A."/>
            <person name="Sullivan W."/>
            <person name="Andreopoulos W.B."/>
            <person name="Clum A."/>
            <person name="Lindquist E."/>
            <person name="Daum C."/>
            <person name="Ramamoorthy G.K."/>
            <person name="Gryganskyi A."/>
            <person name="Culley D."/>
            <person name="Magnuson J.K."/>
            <person name="James T.Y."/>
            <person name="O'Malley M.A."/>
            <person name="Stajich J.E."/>
            <person name="Spatafora J.W."/>
            <person name="Visel A."/>
            <person name="Grigoriev I.V."/>
        </authorList>
    </citation>
    <scope>NUCLEOTIDE SEQUENCE [LARGE SCALE GENOMIC DNA]</scope>
    <source>
        <strain evidence="8 9">NRRL 2496</strain>
    </source>
</reference>
<comment type="similarity">
    <text evidence="2 6">Belongs to the CDC50/LEM3 family.</text>
</comment>
<evidence type="ECO:0000313" key="9">
    <source>
        <dbReference type="Proteomes" id="UP000242180"/>
    </source>
</evidence>